<feature type="repeat" description="ANK" evidence="3">
    <location>
        <begin position="16"/>
        <end position="51"/>
    </location>
</feature>
<evidence type="ECO:0000313" key="5">
    <source>
        <dbReference type="Proteomes" id="UP000507470"/>
    </source>
</evidence>
<dbReference type="PANTHER" id="PTHR24180:SF45">
    <property type="entry name" value="POLY [ADP-RIBOSE] POLYMERASE TANKYRASE"/>
    <property type="match status" value="1"/>
</dbReference>
<dbReference type="PROSITE" id="PS50088">
    <property type="entry name" value="ANK_REPEAT"/>
    <property type="match status" value="3"/>
</dbReference>
<dbReference type="Pfam" id="PF00023">
    <property type="entry name" value="Ank"/>
    <property type="match status" value="1"/>
</dbReference>
<dbReference type="OrthoDB" id="10252328at2759"/>
<dbReference type="SMART" id="SM00248">
    <property type="entry name" value="ANK"/>
    <property type="match status" value="4"/>
</dbReference>
<keyword evidence="1" id="KW-0677">Repeat</keyword>
<dbReference type="Pfam" id="PF12796">
    <property type="entry name" value="Ank_2"/>
    <property type="match status" value="1"/>
</dbReference>
<dbReference type="SUPFAM" id="SSF48403">
    <property type="entry name" value="Ankyrin repeat"/>
    <property type="match status" value="1"/>
</dbReference>
<evidence type="ECO:0000256" key="3">
    <source>
        <dbReference type="PROSITE-ProRule" id="PRU00023"/>
    </source>
</evidence>
<dbReference type="InterPro" id="IPR051637">
    <property type="entry name" value="Ank_repeat_dom-contain_49"/>
</dbReference>
<dbReference type="InterPro" id="IPR036770">
    <property type="entry name" value="Ankyrin_rpt-contain_sf"/>
</dbReference>
<feature type="repeat" description="ANK" evidence="3">
    <location>
        <begin position="52"/>
        <end position="85"/>
    </location>
</feature>
<gene>
    <name evidence="4" type="ORF">MCOR_29409</name>
</gene>
<keyword evidence="2 3" id="KW-0040">ANK repeat</keyword>
<sequence length="343" mass="38715">MATRRKLLKYNEVNTKGETSLHLAAKNKNHYGKVYLENLLTKGIDVNARNKWGQTPLHYAAIAGCLQNIETLTRFFGIDVNSRDINRYNALQSLIAANDGESNNSDDNLPERNNYLQDLISSDNADKFEMPLRMKRTFSIDLRKSLQTLVNAGIDVNNQTTFGDGILHLISTREENTPLLKFFISNFPDTNLNLINKKSENFLHVYVTNELLEEIIELFECLAEYDHSSLRALLSSKDILGRTPWNLMIGGSGYCTSSENLKTILSYGVSPEVNDTIGNTVLHQICGVSHGYAYGDVLEYLLEIGADINAQNMYGETCLSLTLSEHIFKIFCKFNADCKIYDR</sequence>
<evidence type="ECO:0000256" key="2">
    <source>
        <dbReference type="ARBA" id="ARBA00023043"/>
    </source>
</evidence>
<feature type="repeat" description="ANK" evidence="3">
    <location>
        <begin position="277"/>
        <end position="313"/>
    </location>
</feature>
<organism evidence="4 5">
    <name type="scientific">Mytilus coruscus</name>
    <name type="common">Sea mussel</name>
    <dbReference type="NCBI Taxonomy" id="42192"/>
    <lineage>
        <taxon>Eukaryota</taxon>
        <taxon>Metazoa</taxon>
        <taxon>Spiralia</taxon>
        <taxon>Lophotrochozoa</taxon>
        <taxon>Mollusca</taxon>
        <taxon>Bivalvia</taxon>
        <taxon>Autobranchia</taxon>
        <taxon>Pteriomorphia</taxon>
        <taxon>Mytilida</taxon>
        <taxon>Mytiloidea</taxon>
        <taxon>Mytilidae</taxon>
        <taxon>Mytilinae</taxon>
        <taxon>Mytilus</taxon>
    </lineage>
</organism>
<dbReference type="PANTHER" id="PTHR24180">
    <property type="entry name" value="CYCLIN-DEPENDENT KINASE INHIBITOR 2C-RELATED"/>
    <property type="match status" value="1"/>
</dbReference>
<evidence type="ECO:0000313" key="4">
    <source>
        <dbReference type="EMBL" id="CAC5394680.1"/>
    </source>
</evidence>
<accession>A0A6J8CIE9</accession>
<dbReference type="PRINTS" id="PR01415">
    <property type="entry name" value="ANKYRIN"/>
</dbReference>
<dbReference type="AlphaFoldDB" id="A0A6J8CIE9"/>
<dbReference type="Proteomes" id="UP000507470">
    <property type="component" value="Unassembled WGS sequence"/>
</dbReference>
<protein>
    <submittedName>
        <fullName evidence="4">Uncharacterized protein</fullName>
    </submittedName>
</protein>
<dbReference type="Gene3D" id="1.25.40.20">
    <property type="entry name" value="Ankyrin repeat-containing domain"/>
    <property type="match status" value="2"/>
</dbReference>
<dbReference type="InterPro" id="IPR002110">
    <property type="entry name" value="Ankyrin_rpt"/>
</dbReference>
<dbReference type="EMBL" id="CACVKT020005353">
    <property type="protein sequence ID" value="CAC5394680.1"/>
    <property type="molecule type" value="Genomic_DNA"/>
</dbReference>
<keyword evidence="5" id="KW-1185">Reference proteome</keyword>
<reference evidence="4 5" key="1">
    <citation type="submission" date="2020-06" db="EMBL/GenBank/DDBJ databases">
        <authorList>
            <person name="Li R."/>
            <person name="Bekaert M."/>
        </authorList>
    </citation>
    <scope>NUCLEOTIDE SEQUENCE [LARGE SCALE GENOMIC DNA]</scope>
    <source>
        <strain evidence="5">wild</strain>
    </source>
</reference>
<dbReference type="PROSITE" id="PS50297">
    <property type="entry name" value="ANK_REP_REGION"/>
    <property type="match status" value="1"/>
</dbReference>
<proteinExistence type="predicted"/>
<evidence type="ECO:0000256" key="1">
    <source>
        <dbReference type="ARBA" id="ARBA00022737"/>
    </source>
</evidence>
<name>A0A6J8CIE9_MYTCO</name>